<evidence type="ECO:0000313" key="3">
    <source>
        <dbReference type="Proteomes" id="UP000002195"/>
    </source>
</evidence>
<dbReference type="Proteomes" id="UP000002195">
    <property type="component" value="Unassembled WGS sequence"/>
</dbReference>
<dbReference type="AlphaFoldDB" id="Q54T93"/>
<organism evidence="2 3">
    <name type="scientific">Dictyostelium discoideum</name>
    <name type="common">Social amoeba</name>
    <dbReference type="NCBI Taxonomy" id="44689"/>
    <lineage>
        <taxon>Eukaryota</taxon>
        <taxon>Amoebozoa</taxon>
        <taxon>Evosea</taxon>
        <taxon>Eumycetozoa</taxon>
        <taxon>Dictyostelia</taxon>
        <taxon>Dictyosteliales</taxon>
        <taxon>Dictyosteliaceae</taxon>
        <taxon>Dictyostelium</taxon>
    </lineage>
</organism>
<dbReference type="PaxDb" id="44689-DDB0204285"/>
<keyword evidence="1" id="KW-0472">Membrane</keyword>
<name>Q54T93_DICDI</name>
<feature type="transmembrane region" description="Helical" evidence="1">
    <location>
        <begin position="76"/>
        <end position="97"/>
    </location>
</feature>
<proteinExistence type="predicted"/>
<reference evidence="2 3" key="1">
    <citation type="journal article" date="2005" name="Nature">
        <title>The genome of the social amoeba Dictyostelium discoideum.</title>
        <authorList>
            <consortium name="The Dictyostelium discoideum Sequencing Consortium"/>
            <person name="Eichinger L."/>
            <person name="Pachebat J.A."/>
            <person name="Glockner G."/>
            <person name="Rajandream M.A."/>
            <person name="Sucgang R."/>
            <person name="Berriman M."/>
            <person name="Song J."/>
            <person name="Olsen R."/>
            <person name="Szafranski K."/>
            <person name="Xu Q."/>
            <person name="Tunggal B."/>
            <person name="Kummerfeld S."/>
            <person name="Madera M."/>
            <person name="Konfortov B.A."/>
            <person name="Rivero F."/>
            <person name="Bankier A.T."/>
            <person name="Lehmann R."/>
            <person name="Hamlin N."/>
            <person name="Davies R."/>
            <person name="Gaudet P."/>
            <person name="Fey P."/>
            <person name="Pilcher K."/>
            <person name="Chen G."/>
            <person name="Saunders D."/>
            <person name="Sodergren E."/>
            <person name="Davis P."/>
            <person name="Kerhornou A."/>
            <person name="Nie X."/>
            <person name="Hall N."/>
            <person name="Anjard C."/>
            <person name="Hemphill L."/>
            <person name="Bason N."/>
            <person name="Farbrother P."/>
            <person name="Desany B."/>
            <person name="Just E."/>
            <person name="Morio T."/>
            <person name="Rost R."/>
            <person name="Churcher C."/>
            <person name="Cooper J."/>
            <person name="Haydock S."/>
            <person name="van Driessche N."/>
            <person name="Cronin A."/>
            <person name="Goodhead I."/>
            <person name="Muzny D."/>
            <person name="Mourier T."/>
            <person name="Pain A."/>
            <person name="Lu M."/>
            <person name="Harper D."/>
            <person name="Lindsay R."/>
            <person name="Hauser H."/>
            <person name="James K."/>
            <person name="Quiles M."/>
            <person name="Madan Babu M."/>
            <person name="Saito T."/>
            <person name="Buchrieser C."/>
            <person name="Wardroper A."/>
            <person name="Felder M."/>
            <person name="Thangavelu M."/>
            <person name="Johnson D."/>
            <person name="Knights A."/>
            <person name="Loulseged H."/>
            <person name="Mungall K."/>
            <person name="Oliver K."/>
            <person name="Price C."/>
            <person name="Quail M.A."/>
            <person name="Urushihara H."/>
            <person name="Hernandez J."/>
            <person name="Rabbinowitsch E."/>
            <person name="Steffen D."/>
            <person name="Sanders M."/>
            <person name="Ma J."/>
            <person name="Kohara Y."/>
            <person name="Sharp S."/>
            <person name="Simmonds M."/>
            <person name="Spiegler S."/>
            <person name="Tivey A."/>
            <person name="Sugano S."/>
            <person name="White B."/>
            <person name="Walker D."/>
            <person name="Woodward J."/>
            <person name="Winckler T."/>
            <person name="Tanaka Y."/>
            <person name="Shaulsky G."/>
            <person name="Schleicher M."/>
            <person name="Weinstock G."/>
            <person name="Rosenthal A."/>
            <person name="Cox E.C."/>
            <person name="Chisholm R.L."/>
            <person name="Gibbs R."/>
            <person name="Loomis W.F."/>
            <person name="Platzer M."/>
            <person name="Kay R.R."/>
            <person name="Williams J."/>
            <person name="Dear P.H."/>
            <person name="Noegel A.A."/>
            <person name="Barrell B."/>
            <person name="Kuspa A."/>
        </authorList>
    </citation>
    <scope>NUCLEOTIDE SEQUENCE [LARGE SCALE GENOMIC DNA]</scope>
    <source>
        <strain evidence="2 3">AX4</strain>
    </source>
</reference>
<feature type="transmembrane region" description="Helical" evidence="1">
    <location>
        <begin position="48"/>
        <end position="69"/>
    </location>
</feature>
<dbReference type="KEGG" id="ddi:DDB_G0281915"/>
<dbReference type="HOGENOM" id="CLU_1573536_0_0_1"/>
<protein>
    <submittedName>
        <fullName evidence="2">Uncharacterized protein</fullName>
    </submittedName>
</protein>
<dbReference type="InParanoid" id="Q54T93"/>
<dbReference type="EMBL" id="AAFI02000043">
    <property type="protein sequence ID" value="EAL66517.1"/>
    <property type="molecule type" value="Genomic_DNA"/>
</dbReference>
<dbReference type="GeneID" id="8623310"/>
<comment type="caution">
    <text evidence="2">The sequence shown here is derived from an EMBL/GenBank/DDBJ whole genome shotgun (WGS) entry which is preliminary data.</text>
</comment>
<dbReference type="RefSeq" id="XP_640496.1">
    <property type="nucleotide sequence ID" value="XM_635404.1"/>
</dbReference>
<dbReference type="dictyBase" id="DDB_G0281915"/>
<dbReference type="VEuPathDB" id="AmoebaDB:DDB_G0281915"/>
<evidence type="ECO:0000256" key="1">
    <source>
        <dbReference type="SAM" id="Phobius"/>
    </source>
</evidence>
<keyword evidence="1" id="KW-0812">Transmembrane</keyword>
<sequence length="170" mass="19373">MQNNISCHCIHCQTVIKEINKKDNVNLKKHEKQPNDIGKIKFWPDQAIYWRGVFDGFDYIIFGVAVAAFSNINMSCFWATILTIGLNFFILLGRQALMWEYDLKKDEGRLSIESSYFNSLAPVDSVYGNKIGVLIVVIIGMITCTTSLIVQALIYKDSFKKTFLFLGTII</sequence>
<accession>Q54T93</accession>
<keyword evidence="1" id="KW-1133">Transmembrane helix</keyword>
<gene>
    <name evidence="2" type="ORF">DDB_G0281915</name>
</gene>
<evidence type="ECO:0000313" key="2">
    <source>
        <dbReference type="EMBL" id="EAL66517.1"/>
    </source>
</evidence>
<keyword evidence="3" id="KW-1185">Reference proteome</keyword>
<feature type="transmembrane region" description="Helical" evidence="1">
    <location>
        <begin position="131"/>
        <end position="155"/>
    </location>
</feature>